<accession>A0A292PR66</accession>
<dbReference type="PROSITE" id="PS50297">
    <property type="entry name" value="ANK_REP_REGION"/>
    <property type="match status" value="1"/>
</dbReference>
<dbReference type="Pfam" id="PF12796">
    <property type="entry name" value="Ank_2"/>
    <property type="match status" value="1"/>
</dbReference>
<dbReference type="InterPro" id="IPR002110">
    <property type="entry name" value="Ankyrin_rpt"/>
</dbReference>
<evidence type="ECO:0000313" key="5">
    <source>
        <dbReference type="Proteomes" id="UP001412239"/>
    </source>
</evidence>
<dbReference type="PROSITE" id="PS50088">
    <property type="entry name" value="ANK_REPEAT"/>
    <property type="match status" value="1"/>
</dbReference>
<dbReference type="Gene3D" id="1.25.40.20">
    <property type="entry name" value="Ankyrin repeat-containing domain"/>
    <property type="match status" value="1"/>
</dbReference>
<evidence type="ECO:0000313" key="4">
    <source>
        <dbReference type="EMBL" id="CUS09118.1"/>
    </source>
</evidence>
<name>A0A292PR66_9PEZI</name>
<dbReference type="EMBL" id="LN891098">
    <property type="protein sequence ID" value="CUS09118.1"/>
    <property type="molecule type" value="Genomic_DNA"/>
</dbReference>
<keyword evidence="5" id="KW-1185">Reference proteome</keyword>
<dbReference type="InterPro" id="IPR036770">
    <property type="entry name" value="Ankyrin_rpt-contain_sf"/>
</dbReference>
<dbReference type="SMART" id="SM00248">
    <property type="entry name" value="ANK"/>
    <property type="match status" value="3"/>
</dbReference>
<dbReference type="SUPFAM" id="SSF48403">
    <property type="entry name" value="Ankyrin repeat"/>
    <property type="match status" value="1"/>
</dbReference>
<dbReference type="PANTHER" id="PTHR24198">
    <property type="entry name" value="ANKYRIN REPEAT AND PROTEIN KINASE DOMAIN-CONTAINING PROTEIN"/>
    <property type="match status" value="1"/>
</dbReference>
<organism evidence="4 5">
    <name type="scientific">Tuber aestivum</name>
    <name type="common">summer truffle</name>
    <dbReference type="NCBI Taxonomy" id="59557"/>
    <lineage>
        <taxon>Eukaryota</taxon>
        <taxon>Fungi</taxon>
        <taxon>Dikarya</taxon>
        <taxon>Ascomycota</taxon>
        <taxon>Pezizomycotina</taxon>
        <taxon>Pezizomycetes</taxon>
        <taxon>Pezizales</taxon>
        <taxon>Tuberaceae</taxon>
        <taxon>Tuber</taxon>
    </lineage>
</organism>
<keyword evidence="1" id="KW-0677">Repeat</keyword>
<evidence type="ECO:0000256" key="3">
    <source>
        <dbReference type="PROSITE-ProRule" id="PRU00023"/>
    </source>
</evidence>
<dbReference type="PANTHER" id="PTHR24198:SF165">
    <property type="entry name" value="ANKYRIN REPEAT-CONTAINING PROTEIN-RELATED"/>
    <property type="match status" value="1"/>
</dbReference>
<evidence type="ECO:0000256" key="2">
    <source>
        <dbReference type="ARBA" id="ARBA00023043"/>
    </source>
</evidence>
<protein>
    <submittedName>
        <fullName evidence="4">Uncharacterized protein</fullName>
    </submittedName>
</protein>
<sequence>MNRKPVGGRAAYTITRGTNMVLLRLLVKARKNANVPGGLTPLHIAAACSRLGMAKLLLSNGADIGILDNDHETPLDIAVGEGYKLLIRSLLKRPAAEHRHHLECSRLHMAVLASHLPLVRDILKSPSVDVF</sequence>
<keyword evidence="2 3" id="KW-0040">ANK repeat</keyword>
<dbReference type="AlphaFoldDB" id="A0A292PR66"/>
<reference evidence="4" key="1">
    <citation type="submission" date="2015-10" db="EMBL/GenBank/DDBJ databases">
        <authorList>
            <person name="Regsiter A."/>
            <person name="william w."/>
        </authorList>
    </citation>
    <scope>NUCLEOTIDE SEQUENCE</scope>
    <source>
        <strain evidence="4">Montdore</strain>
    </source>
</reference>
<dbReference type="Proteomes" id="UP001412239">
    <property type="component" value="Unassembled WGS sequence"/>
</dbReference>
<gene>
    <name evidence="4" type="ORF">GSTUAT00006832001</name>
</gene>
<evidence type="ECO:0000256" key="1">
    <source>
        <dbReference type="ARBA" id="ARBA00022737"/>
    </source>
</evidence>
<proteinExistence type="predicted"/>
<feature type="repeat" description="ANK" evidence="3">
    <location>
        <begin position="37"/>
        <end position="69"/>
    </location>
</feature>